<keyword evidence="2 4" id="KW-0328">Glycosyltransferase</keyword>
<dbReference type="FunFam" id="3.40.50.2000:FF:000237">
    <property type="entry name" value="Glycosyltransferase"/>
    <property type="match status" value="1"/>
</dbReference>
<comment type="similarity">
    <text evidence="1 4">Belongs to the UDP-glycosyltransferase family.</text>
</comment>
<evidence type="ECO:0000256" key="5">
    <source>
        <dbReference type="RuleBase" id="RU362057"/>
    </source>
</evidence>
<keyword evidence="3 4" id="KW-0808">Transferase</keyword>
<evidence type="ECO:0000256" key="2">
    <source>
        <dbReference type="ARBA" id="ARBA00022676"/>
    </source>
</evidence>
<dbReference type="GO" id="GO:0008194">
    <property type="term" value="F:UDP-glycosyltransferase activity"/>
    <property type="evidence" value="ECO:0007669"/>
    <property type="project" value="UniProtKB-ARBA"/>
</dbReference>
<reference evidence="6 7" key="1">
    <citation type="submission" date="2024-06" db="EMBL/GenBank/DDBJ databases">
        <title>A chromosome level genome sequence of Diviner's sage (Salvia divinorum).</title>
        <authorList>
            <person name="Ford S.A."/>
            <person name="Ro D.-K."/>
            <person name="Ness R.W."/>
            <person name="Phillips M.A."/>
        </authorList>
    </citation>
    <scope>NUCLEOTIDE SEQUENCE [LARGE SCALE GENOMIC DNA]</scope>
    <source>
        <strain evidence="6">SAF-2024a</strain>
        <tissue evidence="6">Leaf</tissue>
    </source>
</reference>
<dbReference type="PANTHER" id="PTHR11926:SF870">
    <property type="entry name" value="UDP-GLYCOSYLTRANSFERASE 75B1"/>
    <property type="match status" value="1"/>
</dbReference>
<dbReference type="EMBL" id="JBEAFC010000011">
    <property type="protein sequence ID" value="KAL1535667.1"/>
    <property type="molecule type" value="Genomic_DNA"/>
</dbReference>
<dbReference type="InterPro" id="IPR035595">
    <property type="entry name" value="UDP_glycos_trans_CS"/>
</dbReference>
<name>A0ABD1FVG9_SALDI</name>
<gene>
    <name evidence="6" type="ORF">AAHA92_28421</name>
</gene>
<evidence type="ECO:0000313" key="7">
    <source>
        <dbReference type="Proteomes" id="UP001567538"/>
    </source>
</evidence>
<protein>
    <recommendedName>
        <fullName evidence="5">Glycosyltransferase</fullName>
        <ecNumber evidence="5">2.4.1.-</ecNumber>
    </recommendedName>
</protein>
<evidence type="ECO:0000313" key="6">
    <source>
        <dbReference type="EMBL" id="KAL1535667.1"/>
    </source>
</evidence>
<dbReference type="FunFam" id="3.40.50.2000:FF:000167">
    <property type="entry name" value="Glycosyltransferase"/>
    <property type="match status" value="1"/>
</dbReference>
<sequence length="460" mass="50718">MEQRHVLLVTFPAQGHINPSLQFAKKLIKMGIHVTFATSISARRRMAAPTVTKGLTFFAFSDGFDDGYKLGDDANIFMDAMRSHGSTALRDAIATAAEEGRPITSLVYTLLLPWATEVARELHIPSAHLWIQPATVFSIYYHYFNGFSDEISENSDNPGWKIEIPGAPPLSKTDLPSFLLPSSSEVQNFALPTFKEQFDALDAEPGKPKVLVNTFDSLEVEALGAFDRYKLIGVGPLIPSAFVDGEDPSDKSFGGDLFKKSDGCIEWLTSQPQSSVVYVSFGSLLRLPKAQMEEIAAGLLLSGRPFLWVVRAVATEEEEEKLSCLEELDKIGKIVTWCSQLDVLTHPSLGCFVTHCGWNSTLESLSCGVPVVAFPRWTDQGTNAKLIEDVWRTGVRVRANEDGIVESEEIWRCVEEVMDGGFKSVEFRRNASKWKGLAREAAAENGSSTINLKAFLDHAC</sequence>
<evidence type="ECO:0000256" key="4">
    <source>
        <dbReference type="RuleBase" id="RU003718"/>
    </source>
</evidence>
<dbReference type="PROSITE" id="PS00375">
    <property type="entry name" value="UDPGT"/>
    <property type="match status" value="1"/>
</dbReference>
<dbReference type="PANTHER" id="PTHR11926">
    <property type="entry name" value="GLUCOSYL/GLUCURONOSYL TRANSFERASES"/>
    <property type="match status" value="1"/>
</dbReference>
<dbReference type="Pfam" id="PF00201">
    <property type="entry name" value="UDPGT"/>
    <property type="match status" value="1"/>
</dbReference>
<dbReference type="InterPro" id="IPR002213">
    <property type="entry name" value="UDP_glucos_trans"/>
</dbReference>
<dbReference type="SUPFAM" id="SSF53756">
    <property type="entry name" value="UDP-Glycosyltransferase/glycogen phosphorylase"/>
    <property type="match status" value="1"/>
</dbReference>
<dbReference type="Gene3D" id="3.40.50.2000">
    <property type="entry name" value="Glycogen Phosphorylase B"/>
    <property type="match status" value="2"/>
</dbReference>
<dbReference type="AlphaFoldDB" id="A0ABD1FVG9"/>
<dbReference type="CDD" id="cd03784">
    <property type="entry name" value="GT1_Gtf-like"/>
    <property type="match status" value="1"/>
</dbReference>
<dbReference type="EC" id="2.4.1.-" evidence="5"/>
<evidence type="ECO:0000256" key="1">
    <source>
        <dbReference type="ARBA" id="ARBA00009995"/>
    </source>
</evidence>
<evidence type="ECO:0000256" key="3">
    <source>
        <dbReference type="ARBA" id="ARBA00022679"/>
    </source>
</evidence>
<accession>A0ABD1FVG9</accession>
<keyword evidence="7" id="KW-1185">Reference proteome</keyword>
<dbReference type="Proteomes" id="UP001567538">
    <property type="component" value="Unassembled WGS sequence"/>
</dbReference>
<proteinExistence type="inferred from homology"/>
<comment type="caution">
    <text evidence="6">The sequence shown here is derived from an EMBL/GenBank/DDBJ whole genome shotgun (WGS) entry which is preliminary data.</text>
</comment>
<organism evidence="6 7">
    <name type="scientific">Salvia divinorum</name>
    <name type="common">Maria pastora</name>
    <name type="synonym">Diviner's sage</name>
    <dbReference type="NCBI Taxonomy" id="28513"/>
    <lineage>
        <taxon>Eukaryota</taxon>
        <taxon>Viridiplantae</taxon>
        <taxon>Streptophyta</taxon>
        <taxon>Embryophyta</taxon>
        <taxon>Tracheophyta</taxon>
        <taxon>Spermatophyta</taxon>
        <taxon>Magnoliopsida</taxon>
        <taxon>eudicotyledons</taxon>
        <taxon>Gunneridae</taxon>
        <taxon>Pentapetalae</taxon>
        <taxon>asterids</taxon>
        <taxon>lamiids</taxon>
        <taxon>Lamiales</taxon>
        <taxon>Lamiaceae</taxon>
        <taxon>Nepetoideae</taxon>
        <taxon>Mentheae</taxon>
        <taxon>Salviinae</taxon>
        <taxon>Salvia</taxon>
        <taxon>Salvia subgen. Calosphace</taxon>
    </lineage>
</organism>